<reference evidence="2" key="1">
    <citation type="journal article" date="2019" name="Int. J. Syst. Evol. Microbiol.">
        <title>The Global Catalogue of Microorganisms (GCM) 10K type strain sequencing project: providing services to taxonomists for standard genome sequencing and annotation.</title>
        <authorList>
            <consortium name="The Broad Institute Genomics Platform"/>
            <consortium name="The Broad Institute Genome Sequencing Center for Infectious Disease"/>
            <person name="Wu L."/>
            <person name="Ma J."/>
        </authorList>
    </citation>
    <scope>NUCLEOTIDE SEQUENCE [LARGE SCALE GENOMIC DNA]</scope>
    <source>
        <strain evidence="2">JCM 17069</strain>
    </source>
</reference>
<name>A0ABP7V8V5_9FLAO</name>
<proteinExistence type="predicted"/>
<dbReference type="Proteomes" id="UP001500367">
    <property type="component" value="Unassembled WGS sequence"/>
</dbReference>
<keyword evidence="2" id="KW-1185">Reference proteome</keyword>
<dbReference type="EMBL" id="BAABCT010000001">
    <property type="protein sequence ID" value="GAA4062113.1"/>
    <property type="molecule type" value="Genomic_DNA"/>
</dbReference>
<evidence type="ECO:0000313" key="2">
    <source>
        <dbReference type="Proteomes" id="UP001500367"/>
    </source>
</evidence>
<evidence type="ECO:0000313" key="1">
    <source>
        <dbReference type="EMBL" id="GAA4062113.1"/>
    </source>
</evidence>
<organism evidence="1 2">
    <name type="scientific">Flavobacterium cheonanense</name>
    <dbReference type="NCBI Taxonomy" id="706183"/>
    <lineage>
        <taxon>Bacteria</taxon>
        <taxon>Pseudomonadati</taxon>
        <taxon>Bacteroidota</taxon>
        <taxon>Flavobacteriia</taxon>
        <taxon>Flavobacteriales</taxon>
        <taxon>Flavobacteriaceae</taxon>
        <taxon>Flavobacterium</taxon>
    </lineage>
</organism>
<gene>
    <name evidence="1" type="ORF">GCM10022389_03290</name>
</gene>
<dbReference type="RefSeq" id="WP_344815083.1">
    <property type="nucleotide sequence ID" value="NZ_BAABCT010000001.1"/>
</dbReference>
<comment type="caution">
    <text evidence="1">The sequence shown here is derived from an EMBL/GenBank/DDBJ whole genome shotgun (WGS) entry which is preliminary data.</text>
</comment>
<protein>
    <submittedName>
        <fullName evidence="1">Uncharacterized protein</fullName>
    </submittedName>
</protein>
<sequence length="211" mass="24564">MKKLFKITMILTFISFKGFSQENLNFDYEHIFKNWIYLEKPSEFEKKSNSLETITVKNDSIYRIFMANVQLKLSDVSSNLPKKFIVKCLELNEKSIIYTDKNLTAYNVGIHGFLYTSQCGGRMILVFDSETGMSYRVSGFIGNDLLSLITNLKDYNYKEENKDLKSKSIIKKYFIKDVDLLCIYKGLTCEDSDNYIKYPCLKSCLGYIITE</sequence>
<accession>A0ABP7V8V5</accession>